<feature type="region of interest" description="Disordered" evidence="10">
    <location>
        <begin position="55"/>
        <end position="115"/>
    </location>
</feature>
<comment type="similarity">
    <text evidence="2 9">Belongs to the Nup35 family.</text>
</comment>
<dbReference type="EMBL" id="JAPWTJ010000148">
    <property type="protein sequence ID" value="KAJ8982070.1"/>
    <property type="molecule type" value="Genomic_DNA"/>
</dbReference>
<dbReference type="PROSITE" id="PS51472">
    <property type="entry name" value="RRM_NUP35"/>
    <property type="match status" value="1"/>
</dbReference>
<dbReference type="CDD" id="cd12441">
    <property type="entry name" value="RRM_Nup53_like"/>
    <property type="match status" value="1"/>
</dbReference>
<evidence type="ECO:0000256" key="1">
    <source>
        <dbReference type="ARBA" id="ARBA00004567"/>
    </source>
</evidence>
<evidence type="ECO:0000256" key="9">
    <source>
        <dbReference type="PIRNR" id="PIRNR038119"/>
    </source>
</evidence>
<protein>
    <recommendedName>
        <fullName evidence="9">Nucleoporin NUP53</fullName>
    </recommendedName>
</protein>
<evidence type="ECO:0000313" key="12">
    <source>
        <dbReference type="EMBL" id="KAJ8982070.1"/>
    </source>
</evidence>
<evidence type="ECO:0000256" key="8">
    <source>
        <dbReference type="ARBA" id="ARBA00023242"/>
    </source>
</evidence>
<feature type="domain" description="RRM Nup35-type" evidence="11">
    <location>
        <begin position="213"/>
        <end position="293"/>
    </location>
</feature>
<dbReference type="Gene3D" id="3.30.70.330">
    <property type="match status" value="1"/>
</dbReference>
<dbReference type="InterPro" id="IPR017389">
    <property type="entry name" value="Nucleoporin_NUP53"/>
</dbReference>
<keyword evidence="4 9" id="KW-0509">mRNA transport</keyword>
<evidence type="ECO:0000256" key="6">
    <source>
        <dbReference type="ARBA" id="ARBA00023010"/>
    </source>
</evidence>
<feature type="compositionally biased region" description="Polar residues" evidence="10">
    <location>
        <begin position="83"/>
        <end position="112"/>
    </location>
</feature>
<evidence type="ECO:0000256" key="2">
    <source>
        <dbReference type="ARBA" id="ARBA00009454"/>
    </source>
</evidence>
<dbReference type="SUPFAM" id="SSF54928">
    <property type="entry name" value="RNA-binding domain, RBD"/>
    <property type="match status" value="1"/>
</dbReference>
<proteinExistence type="inferred from homology"/>
<keyword evidence="7 9" id="KW-0906">Nuclear pore complex</keyword>
<evidence type="ECO:0000259" key="11">
    <source>
        <dbReference type="PROSITE" id="PS51472"/>
    </source>
</evidence>
<dbReference type="InterPro" id="IPR035979">
    <property type="entry name" value="RBD_domain_sf"/>
</dbReference>
<evidence type="ECO:0000256" key="4">
    <source>
        <dbReference type="ARBA" id="ARBA00022816"/>
    </source>
</evidence>
<organism evidence="12 13">
    <name type="scientific">Molorchus minor</name>
    <dbReference type="NCBI Taxonomy" id="1323400"/>
    <lineage>
        <taxon>Eukaryota</taxon>
        <taxon>Metazoa</taxon>
        <taxon>Ecdysozoa</taxon>
        <taxon>Arthropoda</taxon>
        <taxon>Hexapoda</taxon>
        <taxon>Insecta</taxon>
        <taxon>Pterygota</taxon>
        <taxon>Neoptera</taxon>
        <taxon>Endopterygota</taxon>
        <taxon>Coleoptera</taxon>
        <taxon>Polyphaga</taxon>
        <taxon>Cucujiformia</taxon>
        <taxon>Chrysomeloidea</taxon>
        <taxon>Cerambycidae</taxon>
        <taxon>Lamiinae</taxon>
        <taxon>Monochamini</taxon>
        <taxon>Molorchus</taxon>
    </lineage>
</organism>
<evidence type="ECO:0000256" key="3">
    <source>
        <dbReference type="ARBA" id="ARBA00022448"/>
    </source>
</evidence>
<dbReference type="InterPro" id="IPR012677">
    <property type="entry name" value="Nucleotide-bd_a/b_plait_sf"/>
</dbReference>
<keyword evidence="5 9" id="KW-0653">Protein transport</keyword>
<keyword evidence="13" id="KW-1185">Reference proteome</keyword>
<keyword evidence="6 9" id="KW-0811">Translocation</keyword>
<dbReference type="Pfam" id="PF05172">
    <property type="entry name" value="RRM_Nup35"/>
    <property type="match status" value="1"/>
</dbReference>
<evidence type="ECO:0000256" key="7">
    <source>
        <dbReference type="ARBA" id="ARBA00023132"/>
    </source>
</evidence>
<gene>
    <name evidence="12" type="ORF">NQ317_001479</name>
</gene>
<comment type="caution">
    <text evidence="12">The sequence shown here is derived from an EMBL/GenBank/DDBJ whole genome shotgun (WGS) entry which is preliminary data.</text>
</comment>
<dbReference type="PIRSF" id="PIRSF038119">
    <property type="entry name" value="Nucleoporin_NUP53"/>
    <property type="match status" value="1"/>
</dbReference>
<keyword evidence="8 9" id="KW-0539">Nucleus</keyword>
<evidence type="ECO:0000256" key="10">
    <source>
        <dbReference type="SAM" id="MobiDB-lite"/>
    </source>
</evidence>
<comment type="subcellular location">
    <subcellularLocation>
        <location evidence="1 9">Nucleus</location>
        <location evidence="1 9">Nuclear pore complex</location>
    </subcellularLocation>
</comment>
<keyword evidence="3 9" id="KW-0813">Transport</keyword>
<comment type="function">
    <text evidence="9">Functions as a component of the nuclear pore complex (NPC).</text>
</comment>
<evidence type="ECO:0000313" key="13">
    <source>
        <dbReference type="Proteomes" id="UP001162164"/>
    </source>
</evidence>
<dbReference type="InterPro" id="IPR007846">
    <property type="entry name" value="RRM_NUP35_dom"/>
</dbReference>
<dbReference type="PANTHER" id="PTHR21527">
    <property type="entry name" value="NUCLEOPORIN NUP35"/>
    <property type="match status" value="1"/>
</dbReference>
<dbReference type="Proteomes" id="UP001162164">
    <property type="component" value="Unassembled WGS sequence"/>
</dbReference>
<accession>A0ABQ9JXP1</accession>
<sequence length="345" mass="37738">MVPSIACKHITETKNFDKAGNLCFRLTTADGINIVVSQCDLVRRNDRQMEKMEPMTLGSAPSSPASPGINPNFLPGFLMGGDNQPSTPNPNISPGRTRTSSGFAKTGSNSGEPRSLRQRLFNQSITESPGPSSTFTAVPEKVGPPKMGLFDTIEEKKTANPMLSSTVAHKNDTLGFNESISRIHDESVNYSRNVSNLNETLNRTGNFSSRVDRIDSHWVTVFGFPPSALTLVLSQLANCGPIADKKVPTQGNWLHVKFNNLSEVSKALALNGKLLCNNIMIGVQPYYNKENKENDSMVYTSPIRARSLRHSFISPHSPNTVVPPQTVPQKSTGIVTKAMEYVFGW</sequence>
<feature type="region of interest" description="Disordered" evidence="10">
    <location>
        <begin position="124"/>
        <end position="143"/>
    </location>
</feature>
<dbReference type="PANTHER" id="PTHR21527:SF6">
    <property type="entry name" value="NUCLEOPORIN NUP35"/>
    <property type="match status" value="1"/>
</dbReference>
<name>A0ABQ9JXP1_9CUCU</name>
<reference evidence="12" key="1">
    <citation type="journal article" date="2023" name="Insect Mol. Biol.">
        <title>Genome sequencing provides insights into the evolution of gene families encoding plant cell wall-degrading enzymes in longhorned beetles.</title>
        <authorList>
            <person name="Shin N.R."/>
            <person name="Okamura Y."/>
            <person name="Kirsch R."/>
            <person name="Pauchet Y."/>
        </authorList>
    </citation>
    <scope>NUCLEOTIDE SEQUENCE</scope>
    <source>
        <strain evidence="12">MMC_N1</strain>
    </source>
</reference>
<evidence type="ECO:0000256" key="5">
    <source>
        <dbReference type="ARBA" id="ARBA00022927"/>
    </source>
</evidence>
<feature type="compositionally biased region" description="Polar residues" evidence="10">
    <location>
        <begin position="124"/>
        <end position="136"/>
    </location>
</feature>